<name>A0A9X1R280_9FLAO</name>
<evidence type="ECO:0000313" key="3">
    <source>
        <dbReference type="EMBL" id="MCG2430487.1"/>
    </source>
</evidence>
<dbReference type="PANTHER" id="PTHR22916">
    <property type="entry name" value="GLYCOSYLTRANSFERASE"/>
    <property type="match status" value="1"/>
</dbReference>
<feature type="domain" description="Glycosyltransferase 2-like" evidence="2">
    <location>
        <begin position="7"/>
        <end position="139"/>
    </location>
</feature>
<organism evidence="3 4">
    <name type="scientific">Aequorivita xiaoshiensis</name>
    <dbReference type="NCBI Taxonomy" id="2874476"/>
    <lineage>
        <taxon>Bacteria</taxon>
        <taxon>Pseudomonadati</taxon>
        <taxon>Bacteroidota</taxon>
        <taxon>Flavobacteriia</taxon>
        <taxon>Flavobacteriales</taxon>
        <taxon>Flavobacteriaceae</taxon>
        <taxon>Aequorivita</taxon>
    </lineage>
</organism>
<dbReference type="InterPro" id="IPR029044">
    <property type="entry name" value="Nucleotide-diphossugar_trans"/>
</dbReference>
<gene>
    <name evidence="3" type="ORF">K8344_05095</name>
</gene>
<sequence length="317" mass="37038">MNNPLISIIIPTYNRANLIGETLMSIQNQTYQNWECIVVDDRSTDNTEEVINEFCKADNRIQYFKKPSHLLKGPSAARNYGVERSKGEYINFFDSDDLMHPQKLEVDLINIQSGSYDFTISQSQFFKEGGSPTKKFWNNELWSDDPINDFIIKKIGWGVNSPLWKKECLIEHNLHFDEKLITGDDYIFHIKALNKGMIPYVNKDILVQLKIHNNRLNELKNKSRYKLKIAYSLLTDKSLKLNRISNDRLVKMGLRQLSNSFKNKDIKNGLSYSFKFLFLKAFKNYKIMILRLLLFGIVYRVTGTGYNFLQVNFNSIL</sequence>
<dbReference type="InterPro" id="IPR001173">
    <property type="entry name" value="Glyco_trans_2-like"/>
</dbReference>
<dbReference type="CDD" id="cd00761">
    <property type="entry name" value="Glyco_tranf_GTA_type"/>
    <property type="match status" value="1"/>
</dbReference>
<evidence type="ECO:0000313" key="4">
    <source>
        <dbReference type="Proteomes" id="UP001139462"/>
    </source>
</evidence>
<dbReference type="RefSeq" id="WP_237607305.1">
    <property type="nucleotide sequence ID" value="NZ_JAIRBB010000002.1"/>
</dbReference>
<comment type="caution">
    <text evidence="3">The sequence shown here is derived from an EMBL/GenBank/DDBJ whole genome shotgun (WGS) entry which is preliminary data.</text>
</comment>
<dbReference type="AlphaFoldDB" id="A0A9X1R280"/>
<feature type="transmembrane region" description="Helical" evidence="1">
    <location>
        <begin position="289"/>
        <end position="309"/>
    </location>
</feature>
<dbReference type="GO" id="GO:0016758">
    <property type="term" value="F:hexosyltransferase activity"/>
    <property type="evidence" value="ECO:0007669"/>
    <property type="project" value="UniProtKB-ARBA"/>
</dbReference>
<proteinExistence type="predicted"/>
<dbReference type="Pfam" id="PF00535">
    <property type="entry name" value="Glycos_transf_2"/>
    <property type="match status" value="1"/>
</dbReference>
<evidence type="ECO:0000256" key="1">
    <source>
        <dbReference type="SAM" id="Phobius"/>
    </source>
</evidence>
<keyword evidence="1" id="KW-0812">Transmembrane</keyword>
<dbReference type="Gene3D" id="3.90.550.10">
    <property type="entry name" value="Spore Coat Polysaccharide Biosynthesis Protein SpsA, Chain A"/>
    <property type="match status" value="1"/>
</dbReference>
<dbReference type="PANTHER" id="PTHR22916:SF3">
    <property type="entry name" value="UDP-GLCNAC:BETAGAL BETA-1,3-N-ACETYLGLUCOSAMINYLTRANSFERASE-LIKE PROTEIN 1"/>
    <property type="match status" value="1"/>
</dbReference>
<keyword evidence="1" id="KW-1133">Transmembrane helix</keyword>
<keyword evidence="4" id="KW-1185">Reference proteome</keyword>
<dbReference type="SUPFAM" id="SSF53448">
    <property type="entry name" value="Nucleotide-diphospho-sugar transferases"/>
    <property type="match status" value="1"/>
</dbReference>
<evidence type="ECO:0000259" key="2">
    <source>
        <dbReference type="Pfam" id="PF00535"/>
    </source>
</evidence>
<keyword evidence="1" id="KW-0472">Membrane</keyword>
<protein>
    <submittedName>
        <fullName evidence="3">Glycosyltransferase</fullName>
    </submittedName>
</protein>
<dbReference type="Proteomes" id="UP001139462">
    <property type="component" value="Unassembled WGS sequence"/>
</dbReference>
<reference evidence="3" key="1">
    <citation type="submission" date="2021-09" db="EMBL/GenBank/DDBJ databases">
        <title>Genome of Aequorivita sp. strain F64183.</title>
        <authorList>
            <person name="Wang Y."/>
        </authorList>
    </citation>
    <scope>NUCLEOTIDE SEQUENCE</scope>
    <source>
        <strain evidence="3">F64183</strain>
    </source>
</reference>
<dbReference type="EMBL" id="JAIRBB010000002">
    <property type="protein sequence ID" value="MCG2430487.1"/>
    <property type="molecule type" value="Genomic_DNA"/>
</dbReference>
<accession>A0A9X1R280</accession>